<dbReference type="AlphaFoldDB" id="A0A839T8A0"/>
<name>A0A839T8A0_9GAMM</name>
<keyword evidence="2" id="KW-0969">Cilium</keyword>
<keyword evidence="1" id="KW-0472">Membrane</keyword>
<keyword evidence="1" id="KW-0812">Transmembrane</keyword>
<gene>
    <name evidence="2" type="ORF">FHS24_000183</name>
</gene>
<feature type="transmembrane region" description="Helical" evidence="1">
    <location>
        <begin position="6"/>
        <end position="30"/>
    </location>
</feature>
<proteinExistence type="predicted"/>
<keyword evidence="1" id="KW-1133">Transmembrane helix</keyword>
<dbReference type="Proteomes" id="UP000588111">
    <property type="component" value="Unassembled WGS sequence"/>
</dbReference>
<keyword evidence="3" id="KW-1185">Reference proteome</keyword>
<evidence type="ECO:0000313" key="2">
    <source>
        <dbReference type="EMBL" id="MBB3105692.1"/>
    </source>
</evidence>
<comment type="caution">
    <text evidence="2">The sequence shown here is derived from an EMBL/GenBank/DDBJ whole genome shotgun (WGS) entry which is preliminary data.</text>
</comment>
<dbReference type="RefSeq" id="WP_183617904.1">
    <property type="nucleotide sequence ID" value="NZ_CAJHAH010000004.1"/>
</dbReference>
<protein>
    <submittedName>
        <fullName evidence="2">Flagellar basal body-associated protein FliL</fullName>
    </submittedName>
</protein>
<accession>A0A839T8A0</accession>
<organism evidence="2 3">
    <name type="scientific">Psychrobacter luti</name>
    <dbReference type="NCBI Taxonomy" id="198481"/>
    <lineage>
        <taxon>Bacteria</taxon>
        <taxon>Pseudomonadati</taxon>
        <taxon>Pseudomonadota</taxon>
        <taxon>Gammaproteobacteria</taxon>
        <taxon>Moraxellales</taxon>
        <taxon>Moraxellaceae</taxon>
        <taxon>Psychrobacter</taxon>
    </lineage>
</organism>
<evidence type="ECO:0000313" key="3">
    <source>
        <dbReference type="Proteomes" id="UP000588111"/>
    </source>
</evidence>
<keyword evidence="2" id="KW-0966">Cell projection</keyword>
<evidence type="ECO:0000256" key="1">
    <source>
        <dbReference type="SAM" id="Phobius"/>
    </source>
</evidence>
<reference evidence="2 3" key="1">
    <citation type="submission" date="2020-08" db="EMBL/GenBank/DDBJ databases">
        <title>Genomic Encyclopedia of Type Strains, Phase III (KMG-III): the genomes of soil and plant-associated and newly described type strains.</title>
        <authorList>
            <person name="Whitman W."/>
        </authorList>
    </citation>
    <scope>NUCLEOTIDE SEQUENCE [LARGE SCALE GENOMIC DNA]</scope>
    <source>
        <strain evidence="2 3">CECT 5885</strain>
    </source>
</reference>
<dbReference type="EMBL" id="JACHXL010000001">
    <property type="protein sequence ID" value="MBB3105692.1"/>
    <property type="molecule type" value="Genomic_DNA"/>
</dbReference>
<sequence>MKPSAFIDLSILLYIVAFIAVMVVAGYFTYHISPKRKQRTEKKRNKDNFK</sequence>
<keyword evidence="2" id="KW-0282">Flagellum</keyword>